<comment type="similarity">
    <text evidence="1">Belongs to the LysR transcriptional regulatory family.</text>
</comment>
<dbReference type="PRINTS" id="PR00039">
    <property type="entry name" value="HTHLYSR"/>
</dbReference>
<evidence type="ECO:0000256" key="1">
    <source>
        <dbReference type="ARBA" id="ARBA00009437"/>
    </source>
</evidence>
<keyword evidence="7" id="KW-1185">Reference proteome</keyword>
<evidence type="ECO:0000313" key="6">
    <source>
        <dbReference type="EMBL" id="WGW11892.1"/>
    </source>
</evidence>
<dbReference type="InterPro" id="IPR050389">
    <property type="entry name" value="LysR-type_TF"/>
</dbReference>
<dbReference type="Pfam" id="PF00126">
    <property type="entry name" value="HTH_1"/>
    <property type="match status" value="1"/>
</dbReference>
<protein>
    <submittedName>
        <fullName evidence="6">LysR family transcriptional regulator</fullName>
    </submittedName>
</protein>
<dbReference type="PANTHER" id="PTHR30118:SF15">
    <property type="entry name" value="TRANSCRIPTIONAL REGULATORY PROTEIN"/>
    <property type="match status" value="1"/>
</dbReference>
<proteinExistence type="inferred from homology"/>
<dbReference type="InterPro" id="IPR000847">
    <property type="entry name" value="LysR_HTH_N"/>
</dbReference>
<dbReference type="SUPFAM" id="SSF53850">
    <property type="entry name" value="Periplasmic binding protein-like II"/>
    <property type="match status" value="1"/>
</dbReference>
<keyword evidence="3" id="KW-0238">DNA-binding</keyword>
<dbReference type="SUPFAM" id="SSF46785">
    <property type="entry name" value="Winged helix' DNA-binding domain"/>
    <property type="match status" value="1"/>
</dbReference>
<evidence type="ECO:0000256" key="4">
    <source>
        <dbReference type="ARBA" id="ARBA00023163"/>
    </source>
</evidence>
<dbReference type="InterPro" id="IPR036390">
    <property type="entry name" value="WH_DNA-bd_sf"/>
</dbReference>
<dbReference type="InterPro" id="IPR036388">
    <property type="entry name" value="WH-like_DNA-bd_sf"/>
</dbReference>
<organism evidence="6 7">
    <name type="scientific">Saxibacter everestensis</name>
    <dbReference type="NCBI Taxonomy" id="2909229"/>
    <lineage>
        <taxon>Bacteria</taxon>
        <taxon>Bacillati</taxon>
        <taxon>Actinomycetota</taxon>
        <taxon>Actinomycetes</taxon>
        <taxon>Micrococcales</taxon>
        <taxon>Brevibacteriaceae</taxon>
        <taxon>Saxibacter</taxon>
    </lineage>
</organism>
<evidence type="ECO:0000259" key="5">
    <source>
        <dbReference type="PROSITE" id="PS50931"/>
    </source>
</evidence>
<keyword evidence="4" id="KW-0804">Transcription</keyword>
<reference evidence="6 7" key="1">
    <citation type="submission" date="2023-05" db="EMBL/GenBank/DDBJ databases">
        <title>Lithophilousrod everest ZFBP1038 complete genpme.</title>
        <authorList>
            <person name="Tian M."/>
        </authorList>
    </citation>
    <scope>NUCLEOTIDE SEQUENCE [LARGE SCALE GENOMIC DNA]</scope>
    <source>
        <strain evidence="6 7">ZFBP1038</strain>
    </source>
</reference>
<dbReference type="Pfam" id="PF03466">
    <property type="entry name" value="LysR_substrate"/>
    <property type="match status" value="1"/>
</dbReference>
<evidence type="ECO:0000256" key="3">
    <source>
        <dbReference type="ARBA" id="ARBA00023125"/>
    </source>
</evidence>
<accession>A0ABY8QSG6</accession>
<dbReference type="PANTHER" id="PTHR30118">
    <property type="entry name" value="HTH-TYPE TRANSCRIPTIONAL REGULATOR LEUO-RELATED"/>
    <property type="match status" value="1"/>
</dbReference>
<dbReference type="Proteomes" id="UP001209083">
    <property type="component" value="Chromosome"/>
</dbReference>
<dbReference type="Gene3D" id="1.10.10.10">
    <property type="entry name" value="Winged helix-like DNA-binding domain superfamily/Winged helix DNA-binding domain"/>
    <property type="match status" value="1"/>
</dbReference>
<dbReference type="EMBL" id="CP090958">
    <property type="protein sequence ID" value="WGW11892.1"/>
    <property type="molecule type" value="Genomic_DNA"/>
</dbReference>
<dbReference type="InterPro" id="IPR005119">
    <property type="entry name" value="LysR_subst-bd"/>
</dbReference>
<evidence type="ECO:0000313" key="7">
    <source>
        <dbReference type="Proteomes" id="UP001209083"/>
    </source>
</evidence>
<dbReference type="PROSITE" id="PS50931">
    <property type="entry name" value="HTH_LYSR"/>
    <property type="match status" value="1"/>
</dbReference>
<evidence type="ECO:0000256" key="2">
    <source>
        <dbReference type="ARBA" id="ARBA00023015"/>
    </source>
</evidence>
<sequence>MRDIDLNLLPSLQVLLELRNVSRAAERMQMSQPAMSAALARLRRHFNDELLVREGRGYALTAFARALVPRVERAYAEVQDAMQLRSSFSPETSDRTFTIAASDYATSLLIRSLRTTMAKTAPRVSVDFVPTATMFLRPGLEVYTNVDIVVGPMGFDLIGESRQLFRDEFVALVDAGNPLLAEDRVTIADLAARPHAVGDFGSTVVTPPMQLFEECGAVPSVAARVTGFQGLPAVVEGTDLVAMVPRMLAAHASRSGHLAVVELDADLEAPLVEALYWHPLQTNDPANTWLRDLIKEAAAGLVTPEHAVHPVRVTRR</sequence>
<name>A0ABY8QSG6_9MICO</name>
<dbReference type="CDD" id="cd08417">
    <property type="entry name" value="PBP2_Nitroaromatics_like"/>
    <property type="match status" value="1"/>
</dbReference>
<dbReference type="Gene3D" id="3.40.190.10">
    <property type="entry name" value="Periplasmic binding protein-like II"/>
    <property type="match status" value="2"/>
</dbReference>
<keyword evidence="2" id="KW-0805">Transcription regulation</keyword>
<gene>
    <name evidence="6" type="ORF">LWF01_17665</name>
</gene>
<feature type="domain" description="HTH lysR-type" evidence="5">
    <location>
        <begin position="4"/>
        <end position="61"/>
    </location>
</feature>
<dbReference type="RefSeq" id="WP_349638687.1">
    <property type="nucleotide sequence ID" value="NZ_CP090958.1"/>
</dbReference>
<dbReference type="InterPro" id="IPR037402">
    <property type="entry name" value="YidZ_PBP2"/>
</dbReference>